<keyword evidence="8 13" id="KW-0808">Transferase</keyword>
<dbReference type="InterPro" id="IPR036043">
    <property type="entry name" value="Phosphoglycerate_kinase_sf"/>
</dbReference>
<dbReference type="GO" id="GO:0043531">
    <property type="term" value="F:ADP binding"/>
    <property type="evidence" value="ECO:0007669"/>
    <property type="project" value="TreeGrafter"/>
</dbReference>
<feature type="binding site" evidence="13 14">
    <location>
        <begin position="61"/>
        <end position="64"/>
    </location>
    <ligand>
        <name>substrate</name>
    </ligand>
</feature>
<dbReference type="PRINTS" id="PR00477">
    <property type="entry name" value="PHGLYCKINASE"/>
</dbReference>
<evidence type="ECO:0000256" key="1">
    <source>
        <dbReference type="ARBA" id="ARBA00000642"/>
    </source>
</evidence>
<keyword evidence="10 13" id="KW-0418">Kinase</keyword>
<dbReference type="GO" id="GO:0005829">
    <property type="term" value="C:cytosol"/>
    <property type="evidence" value="ECO:0007669"/>
    <property type="project" value="TreeGrafter"/>
</dbReference>
<dbReference type="PANTHER" id="PTHR11406">
    <property type="entry name" value="PHOSPHOGLYCERATE KINASE"/>
    <property type="match status" value="1"/>
</dbReference>
<feature type="binding site" evidence="14">
    <location>
        <position position="120"/>
    </location>
    <ligand>
        <name>(2R)-3-phosphoglycerate</name>
        <dbReference type="ChEBI" id="CHEBI:58272"/>
    </ligand>
</feature>
<evidence type="ECO:0000256" key="10">
    <source>
        <dbReference type="ARBA" id="ARBA00022777"/>
    </source>
</evidence>
<evidence type="ECO:0000256" key="13">
    <source>
        <dbReference type="HAMAP-Rule" id="MF_00145"/>
    </source>
</evidence>
<evidence type="ECO:0000256" key="8">
    <source>
        <dbReference type="ARBA" id="ARBA00022679"/>
    </source>
</evidence>
<comment type="pathway">
    <text evidence="2 13">Carbohydrate degradation; glycolysis; pyruvate from D-glyceraldehyde 3-phosphate: step 2/5.</text>
</comment>
<proteinExistence type="inferred from homology"/>
<dbReference type="Proteomes" id="UP000228775">
    <property type="component" value="Unassembled WGS sequence"/>
</dbReference>
<dbReference type="GO" id="GO:0004618">
    <property type="term" value="F:phosphoglycerate kinase activity"/>
    <property type="evidence" value="ECO:0007669"/>
    <property type="project" value="UniProtKB-UniRule"/>
</dbReference>
<comment type="subcellular location">
    <subcellularLocation>
        <location evidence="13">Cytoplasm</location>
    </subcellularLocation>
</comment>
<evidence type="ECO:0000256" key="5">
    <source>
        <dbReference type="ARBA" id="ARBA00013061"/>
    </source>
</evidence>
<evidence type="ECO:0000313" key="18">
    <source>
        <dbReference type="Proteomes" id="UP000228775"/>
    </source>
</evidence>
<protein>
    <recommendedName>
        <fullName evidence="6 13">Phosphoglycerate kinase</fullName>
        <ecNumber evidence="5 13">2.7.2.3</ecNumber>
    </recommendedName>
</protein>
<dbReference type="UniPathway" id="UPA00109">
    <property type="reaction ID" value="UER00185"/>
</dbReference>
<feature type="binding site" evidence="13 15">
    <location>
        <begin position="347"/>
        <end position="350"/>
    </location>
    <ligand>
        <name>ATP</name>
        <dbReference type="ChEBI" id="CHEBI:30616"/>
    </ligand>
</feature>
<dbReference type="Gene3D" id="3.40.50.1260">
    <property type="entry name" value="Phosphoglycerate kinase, N-terminal domain"/>
    <property type="match status" value="2"/>
</dbReference>
<dbReference type="InterPro" id="IPR015824">
    <property type="entry name" value="Phosphoglycerate_kinase_N"/>
</dbReference>
<comment type="caution">
    <text evidence="13">Lacks conserved residue(s) required for the propagation of feature annotation.</text>
</comment>
<evidence type="ECO:0000313" key="17">
    <source>
        <dbReference type="EMBL" id="PIU74868.1"/>
    </source>
</evidence>
<evidence type="ECO:0000256" key="3">
    <source>
        <dbReference type="ARBA" id="ARBA00008982"/>
    </source>
</evidence>
<evidence type="ECO:0000256" key="14">
    <source>
        <dbReference type="PIRSR" id="PIRSR000724-1"/>
    </source>
</evidence>
<evidence type="ECO:0000256" key="11">
    <source>
        <dbReference type="ARBA" id="ARBA00022840"/>
    </source>
</evidence>
<dbReference type="GO" id="GO:0006094">
    <property type="term" value="P:gluconeogenesis"/>
    <property type="evidence" value="ECO:0007669"/>
    <property type="project" value="TreeGrafter"/>
</dbReference>
<dbReference type="PROSITE" id="PS00111">
    <property type="entry name" value="PGLYCERATE_KINASE"/>
    <property type="match status" value="1"/>
</dbReference>
<dbReference type="PIRSF" id="PIRSF000724">
    <property type="entry name" value="Pgk"/>
    <property type="match status" value="1"/>
</dbReference>
<dbReference type="GO" id="GO:0005524">
    <property type="term" value="F:ATP binding"/>
    <property type="evidence" value="ECO:0007669"/>
    <property type="project" value="UniProtKB-KW"/>
</dbReference>
<dbReference type="SUPFAM" id="SSF53748">
    <property type="entry name" value="Phosphoglycerate kinase"/>
    <property type="match status" value="1"/>
</dbReference>
<name>A0A2M7AW53_9BACT</name>
<feature type="binding site" evidence="13 15">
    <location>
        <position position="321"/>
    </location>
    <ligand>
        <name>ATP</name>
        <dbReference type="ChEBI" id="CHEBI:30616"/>
    </ligand>
</feature>
<dbReference type="InterPro" id="IPR001576">
    <property type="entry name" value="Phosphoglycerate_kinase"/>
</dbReference>
<accession>A0A2M7AW53</accession>
<keyword evidence="11 13" id="KW-0067">ATP-binding</keyword>
<evidence type="ECO:0000256" key="2">
    <source>
        <dbReference type="ARBA" id="ARBA00004838"/>
    </source>
</evidence>
<dbReference type="FunFam" id="3.40.50.1260:FF:000031">
    <property type="entry name" value="Phosphoglycerate kinase 1"/>
    <property type="match status" value="1"/>
</dbReference>
<keyword evidence="12 13" id="KW-0324">Glycolysis</keyword>
<evidence type="ECO:0000256" key="6">
    <source>
        <dbReference type="ARBA" id="ARBA00016471"/>
    </source>
</evidence>
<evidence type="ECO:0000256" key="9">
    <source>
        <dbReference type="ARBA" id="ARBA00022741"/>
    </source>
</evidence>
<comment type="caution">
    <text evidence="17">The sequence shown here is derived from an EMBL/GenBank/DDBJ whole genome shotgun (WGS) entry which is preliminary data.</text>
</comment>
<evidence type="ECO:0000256" key="15">
    <source>
        <dbReference type="PIRSR" id="PIRSR000724-2"/>
    </source>
</evidence>
<sequence length="390" mass="42579">MFKTLKDVDLKNKRVLVRVDFNVPLDSAGRVDPSEDWRIKNTLPTIEYLQKQSAKIILIAHFGRPKGQRDLKFSVKPLSDYLSKILQVPMVFVDDFTNETGQRLTADLAVGQIAFLENIRFYAGEEINDPEFAKQLARLGDVYVNDAFSNSHREHASVVGLPALLPSVAGLLLAREVEILSKVFRKPKRPLVVLIGGVKISSKLKFIKRFLQTADHVILGGALANTVLAAMGLAIGRSVVEEKIVDELRALNLTDPKLHLPVDAIVAPEPTAEAPHRVVAIGSTRSEEMILDIGPDSQRLFGDIIMNAGTVIWTGPVGLFEIDAFSQGMKKIGQFMTKTTAHTIVGGGDTVGFLSKQGLLDQIDYVSTGGSAMLDFLANGQLPGLKVLGY</sequence>
<dbReference type="FunFam" id="3.40.50.1260:FF:000006">
    <property type="entry name" value="Phosphoglycerate kinase"/>
    <property type="match status" value="1"/>
</dbReference>
<feature type="binding site" evidence="14">
    <location>
        <position position="153"/>
    </location>
    <ligand>
        <name>(2R)-3-phosphoglycerate</name>
        <dbReference type="ChEBI" id="CHEBI:58272"/>
    </ligand>
</feature>
<feature type="binding site" evidence="14">
    <location>
        <position position="38"/>
    </location>
    <ligand>
        <name>(2R)-3-phosphoglycerate</name>
        <dbReference type="ChEBI" id="CHEBI:58272"/>
    </ligand>
</feature>
<dbReference type="EC" id="2.7.2.3" evidence="5 13"/>
<dbReference type="EMBL" id="PEVY01000081">
    <property type="protein sequence ID" value="PIU74868.1"/>
    <property type="molecule type" value="Genomic_DNA"/>
</dbReference>
<feature type="binding site" evidence="13 14">
    <location>
        <begin position="20"/>
        <end position="22"/>
    </location>
    <ligand>
        <name>substrate</name>
    </ligand>
</feature>
<evidence type="ECO:0000256" key="4">
    <source>
        <dbReference type="ARBA" id="ARBA00011245"/>
    </source>
</evidence>
<dbReference type="HAMAP" id="MF_00145">
    <property type="entry name" value="Phosphoglyc_kinase"/>
    <property type="match status" value="1"/>
</dbReference>
<dbReference type="GO" id="GO:0006096">
    <property type="term" value="P:glycolytic process"/>
    <property type="evidence" value="ECO:0007669"/>
    <property type="project" value="UniProtKB-UniRule"/>
</dbReference>
<keyword evidence="9 13" id="KW-0547">Nucleotide-binding</keyword>
<feature type="binding site" evidence="13 15">
    <location>
        <position position="203"/>
    </location>
    <ligand>
        <name>ATP</name>
        <dbReference type="ChEBI" id="CHEBI:30616"/>
    </ligand>
</feature>
<evidence type="ECO:0000256" key="7">
    <source>
        <dbReference type="ARBA" id="ARBA00022490"/>
    </source>
</evidence>
<evidence type="ECO:0000256" key="12">
    <source>
        <dbReference type="ARBA" id="ARBA00023152"/>
    </source>
</evidence>
<organism evidence="17 18">
    <name type="scientific">Candidatus Portnoybacteria bacterium CG06_land_8_20_14_3_00_39_12</name>
    <dbReference type="NCBI Taxonomy" id="1974809"/>
    <lineage>
        <taxon>Bacteria</taxon>
        <taxon>Candidatus Portnoyibacteriota</taxon>
    </lineage>
</organism>
<comment type="catalytic activity">
    <reaction evidence="1 13 16">
        <text>(2R)-3-phosphoglycerate + ATP = (2R)-3-phospho-glyceroyl phosphate + ADP</text>
        <dbReference type="Rhea" id="RHEA:14801"/>
        <dbReference type="ChEBI" id="CHEBI:30616"/>
        <dbReference type="ChEBI" id="CHEBI:57604"/>
        <dbReference type="ChEBI" id="CHEBI:58272"/>
        <dbReference type="ChEBI" id="CHEBI:456216"/>
        <dbReference type="EC" id="2.7.2.3"/>
    </reaction>
</comment>
<comment type="similarity">
    <text evidence="3 13 16">Belongs to the phosphoglycerate kinase family.</text>
</comment>
<feature type="binding site" evidence="13">
    <location>
        <position position="120"/>
    </location>
    <ligand>
        <name>substrate</name>
    </ligand>
</feature>
<reference evidence="18" key="1">
    <citation type="submission" date="2017-09" db="EMBL/GenBank/DDBJ databases">
        <title>Depth-based differentiation of microbial function through sediment-hosted aquifers and enrichment of novel symbionts in the deep terrestrial subsurface.</title>
        <authorList>
            <person name="Probst A.J."/>
            <person name="Ladd B."/>
            <person name="Jarett J.K."/>
            <person name="Geller-Mcgrath D.E."/>
            <person name="Sieber C.M.K."/>
            <person name="Emerson J.B."/>
            <person name="Anantharaman K."/>
            <person name="Thomas B.C."/>
            <person name="Malmstrom R."/>
            <person name="Stieglmeier M."/>
            <person name="Klingl A."/>
            <person name="Woyke T."/>
            <person name="Ryan C.M."/>
            <person name="Banfield J.F."/>
        </authorList>
    </citation>
    <scope>NUCLEOTIDE SEQUENCE [LARGE SCALE GENOMIC DNA]</scope>
</reference>
<feature type="binding site" evidence="13">
    <location>
        <position position="153"/>
    </location>
    <ligand>
        <name>substrate</name>
    </ligand>
</feature>
<keyword evidence="7 13" id="KW-0963">Cytoplasm</keyword>
<dbReference type="InterPro" id="IPR015911">
    <property type="entry name" value="Phosphoglycerate_kinase_CS"/>
</dbReference>
<gene>
    <name evidence="13 17" type="primary">pgk</name>
    <name evidence="17" type="ORF">COS76_03850</name>
</gene>
<dbReference type="Pfam" id="PF00162">
    <property type="entry name" value="PGK"/>
    <property type="match status" value="1"/>
</dbReference>
<comment type="subunit">
    <text evidence="4 13">Monomer.</text>
</comment>
<feature type="binding site" evidence="13">
    <location>
        <position position="38"/>
    </location>
    <ligand>
        <name>substrate</name>
    </ligand>
</feature>
<evidence type="ECO:0000256" key="16">
    <source>
        <dbReference type="RuleBase" id="RU000532"/>
    </source>
</evidence>
<dbReference type="PANTHER" id="PTHR11406:SF23">
    <property type="entry name" value="PHOSPHOGLYCERATE KINASE 1, CHLOROPLASTIC-RELATED"/>
    <property type="match status" value="1"/>
</dbReference>
<dbReference type="AlphaFoldDB" id="A0A2M7AW53"/>